<evidence type="ECO:0000313" key="5">
    <source>
        <dbReference type="EMBL" id="NIJ14468.1"/>
    </source>
</evidence>
<dbReference type="Gene3D" id="3.40.50.410">
    <property type="entry name" value="von Willebrand factor, type A domain"/>
    <property type="match status" value="1"/>
</dbReference>
<dbReference type="SUPFAM" id="SSF53300">
    <property type="entry name" value="vWA-like"/>
    <property type="match status" value="1"/>
</dbReference>
<keyword evidence="6" id="KW-1185">Reference proteome</keyword>
<feature type="domain" description="VWFA" evidence="4">
    <location>
        <begin position="37"/>
        <end position="223"/>
    </location>
</feature>
<feature type="signal peptide" evidence="3">
    <location>
        <begin position="1"/>
        <end position="26"/>
    </location>
</feature>
<comment type="caution">
    <text evidence="5">The sequence shown here is derived from an EMBL/GenBank/DDBJ whole genome shotgun (WGS) entry which is preliminary data.</text>
</comment>
<feature type="transmembrane region" description="Helical" evidence="2">
    <location>
        <begin position="609"/>
        <end position="632"/>
    </location>
</feature>
<dbReference type="PANTHER" id="PTHR10579">
    <property type="entry name" value="CALCIUM-ACTIVATED CHLORIDE CHANNEL REGULATOR"/>
    <property type="match status" value="1"/>
</dbReference>
<sequence>MKLNRSAGVLVSALLLCSLGTPVALGQPAEPGSRYAPTMLVLDASGSMAEADAAGVVKMDAAKQAVHAVVDAAPAGSRVGLAVYGTATGNSEAERTKGCQDVLVLREPEPIDKSVMADAVDGLTPRGYTPIGKALRVAAERLPEQGPRAIVLVSDGEDTCAPPQPCEVVKELTAEGIDLVVHTVGFAVEQQARSQLTCVAHTTGGTYTDAPDARTLEEVLPRVTATALRNYEPAGVPIAGSHAYDSAPVAGPGQYLDTIGQRERRFYAVDVPEGATAYFSATVSFPRLRGISVTEDFSSLRLRTYGTDGEDCYEFETEQATRSSDGVALTVATTWRGAAEPETGSERGDRCKGGGRYYFAVEWSRVASGVPERLPMELLVGVEPAAADTGPTAVRPKVEFVEPSGRSVPVTGGGSFNVAGVLAGSGSYTDTVQRGEFLFYRVKLDWGQGLAYRVRFGQTPGRGLPNLSNISTTLYAPSREQIDWDGTAYTGSANALPTHDPSIATVPVRYNNRTADTRSARSQSVAGWYYIAVKVSPPHEDDGTAHPVPVHIELTVGGDPEQGPRYKSDSPDSGGVGPFGHGGTRLGGDAGKARAGVLTSSPAQTSPSMLGWVVAGGLVGAAAAGAGLFFLLRRRGRPSVRRQRLP</sequence>
<evidence type="ECO:0000256" key="1">
    <source>
        <dbReference type="SAM" id="MobiDB-lite"/>
    </source>
</evidence>
<name>A0A7X5ZT09_9PSEU</name>
<feature type="chain" id="PRO_5031434899" evidence="3">
    <location>
        <begin position="27"/>
        <end position="646"/>
    </location>
</feature>
<dbReference type="Proteomes" id="UP000545493">
    <property type="component" value="Unassembled WGS sequence"/>
</dbReference>
<reference evidence="5 6" key="1">
    <citation type="submission" date="2020-03" db="EMBL/GenBank/DDBJ databases">
        <title>Sequencing the genomes of 1000 actinobacteria strains.</title>
        <authorList>
            <person name="Klenk H.-P."/>
        </authorList>
    </citation>
    <scope>NUCLEOTIDE SEQUENCE [LARGE SCALE GENOMIC DNA]</scope>
    <source>
        <strain evidence="5 6">DSM 45685</strain>
    </source>
</reference>
<gene>
    <name evidence="5" type="ORF">FHU38_004869</name>
</gene>
<evidence type="ECO:0000259" key="4">
    <source>
        <dbReference type="PROSITE" id="PS50234"/>
    </source>
</evidence>
<accession>A0A7X5ZT09</accession>
<feature type="region of interest" description="Disordered" evidence="1">
    <location>
        <begin position="555"/>
        <end position="603"/>
    </location>
</feature>
<dbReference type="EMBL" id="JAAOYM010000002">
    <property type="protein sequence ID" value="NIJ14468.1"/>
    <property type="molecule type" value="Genomic_DNA"/>
</dbReference>
<keyword evidence="2" id="KW-1133">Transmembrane helix</keyword>
<dbReference type="InterPro" id="IPR002035">
    <property type="entry name" value="VWF_A"/>
</dbReference>
<dbReference type="AlphaFoldDB" id="A0A7X5ZT09"/>
<evidence type="ECO:0000256" key="3">
    <source>
        <dbReference type="SAM" id="SignalP"/>
    </source>
</evidence>
<keyword evidence="2" id="KW-0812">Transmembrane</keyword>
<proteinExistence type="predicted"/>
<evidence type="ECO:0000313" key="6">
    <source>
        <dbReference type="Proteomes" id="UP000545493"/>
    </source>
</evidence>
<dbReference type="RefSeq" id="WP_208416921.1">
    <property type="nucleotide sequence ID" value="NZ_JAAOYM010000002.1"/>
</dbReference>
<keyword evidence="3" id="KW-0732">Signal</keyword>
<keyword evidence="2" id="KW-0472">Membrane</keyword>
<feature type="compositionally biased region" description="Gly residues" evidence="1">
    <location>
        <begin position="574"/>
        <end position="590"/>
    </location>
</feature>
<protein>
    <submittedName>
        <fullName evidence="5">Ca-activated chloride channel family protein</fullName>
    </submittedName>
</protein>
<evidence type="ECO:0000256" key="2">
    <source>
        <dbReference type="SAM" id="Phobius"/>
    </source>
</evidence>
<dbReference type="Pfam" id="PF13519">
    <property type="entry name" value="VWA_2"/>
    <property type="match status" value="1"/>
</dbReference>
<dbReference type="PANTHER" id="PTHR10579:SF43">
    <property type="entry name" value="ZINC FINGER (C3HC4-TYPE RING FINGER) FAMILY PROTEIN"/>
    <property type="match status" value="1"/>
</dbReference>
<dbReference type="InterPro" id="IPR051266">
    <property type="entry name" value="CLCR"/>
</dbReference>
<dbReference type="PROSITE" id="PS50234">
    <property type="entry name" value="VWFA"/>
    <property type="match status" value="1"/>
</dbReference>
<dbReference type="SMART" id="SM00327">
    <property type="entry name" value="VWA"/>
    <property type="match status" value="1"/>
</dbReference>
<dbReference type="InterPro" id="IPR036465">
    <property type="entry name" value="vWFA_dom_sf"/>
</dbReference>
<organism evidence="5 6">
    <name type="scientific">Saccharomonospora amisosensis</name>
    <dbReference type="NCBI Taxonomy" id="1128677"/>
    <lineage>
        <taxon>Bacteria</taxon>
        <taxon>Bacillati</taxon>
        <taxon>Actinomycetota</taxon>
        <taxon>Actinomycetes</taxon>
        <taxon>Pseudonocardiales</taxon>
        <taxon>Pseudonocardiaceae</taxon>
        <taxon>Saccharomonospora</taxon>
    </lineage>
</organism>